<protein>
    <submittedName>
        <fullName evidence="4">T9SS type A sorting domain-containing protein</fullName>
    </submittedName>
</protein>
<feature type="signal peptide" evidence="2">
    <location>
        <begin position="1"/>
        <end position="19"/>
    </location>
</feature>
<dbReference type="EMBL" id="JBHULM010000011">
    <property type="protein sequence ID" value="MFD2543265.1"/>
    <property type="molecule type" value="Genomic_DNA"/>
</dbReference>
<evidence type="ECO:0000259" key="3">
    <source>
        <dbReference type="Pfam" id="PF18962"/>
    </source>
</evidence>
<evidence type="ECO:0000256" key="2">
    <source>
        <dbReference type="SAM" id="SignalP"/>
    </source>
</evidence>
<organism evidence="4 5">
    <name type="scientific">Lacinutrix gracilariae</name>
    <dbReference type="NCBI Taxonomy" id="1747198"/>
    <lineage>
        <taxon>Bacteria</taxon>
        <taxon>Pseudomonadati</taxon>
        <taxon>Bacteroidota</taxon>
        <taxon>Flavobacteriia</taxon>
        <taxon>Flavobacteriales</taxon>
        <taxon>Flavobacteriaceae</taxon>
        <taxon>Lacinutrix</taxon>
    </lineage>
</organism>
<keyword evidence="5" id="KW-1185">Reference proteome</keyword>
<sequence length="593" mass="61708">MKKIYFLLLSLLISTVSFGQVVINEIDAATVGTDVDEFIELKGTPGASLDGLVVVLFNGSGDTSYAAFDLDGKTLDANGFFILGNTPIISGTDFDMGASNVLQNGADAVAIYNGDDTDFDTGTAATVTNLVDAIVYGTNDSDDVDLLAALGETVQYDESLNGAQDTESLQLNAAGTAYETKAPTFRLENDAAVCELSFTGTSAICDVFTVGTDTYTATLSFTGGGTSTYTVTADSGTVDLTSGDPSTDASGTITITGVSEGTDVVISITDGSLCDLEETITTPICEPSNTLPIYEGFDYTVGADLGDQPNWDNYSGSSNPIDVVAGSLSYPNLLASTGNAVYLEGGSIDSEITFTPVTTGDVFSSFIINVTDLSNITDLTDGGYSVILGSFDVRLWIHPDTDPVGTTYDIAITNASSGSDFTAEKFDVGEDVFIVMSYNVETGVVNGWINPAGSDLGGSAPAALITATDSSVSTSIDTFALRQDSTGETAGMIFDELRIGTSWADVTPNTLSTPSLNKTTFAVYPNPVTNGLVTISSTSNEVISVAVYDILGKQVLNQEVSNNTLNVSALTSGVYLVKLEQNGNVSTKKLVVK</sequence>
<evidence type="ECO:0000313" key="4">
    <source>
        <dbReference type="EMBL" id="MFD2543265.1"/>
    </source>
</evidence>
<dbReference type="RefSeq" id="WP_379904978.1">
    <property type="nucleotide sequence ID" value="NZ_JBHULM010000011.1"/>
</dbReference>
<dbReference type="NCBIfam" id="TIGR04183">
    <property type="entry name" value="Por_Secre_tail"/>
    <property type="match status" value="1"/>
</dbReference>
<comment type="caution">
    <text evidence="4">The sequence shown here is derived from an EMBL/GenBank/DDBJ whole genome shotgun (WGS) entry which is preliminary data.</text>
</comment>
<dbReference type="PANTHER" id="PTHR37397">
    <property type="entry name" value="SI:CH211-183D21.1"/>
    <property type="match status" value="1"/>
</dbReference>
<keyword evidence="1 2" id="KW-0732">Signal</keyword>
<name>A0ABW5K688_9FLAO</name>
<feature type="chain" id="PRO_5045222459" evidence="2">
    <location>
        <begin position="20"/>
        <end position="593"/>
    </location>
</feature>
<feature type="domain" description="Secretion system C-terminal sorting" evidence="3">
    <location>
        <begin position="523"/>
        <end position="592"/>
    </location>
</feature>
<gene>
    <name evidence="4" type="ORF">ACFSSB_13105</name>
</gene>
<accession>A0ABW5K688</accession>
<proteinExistence type="predicted"/>
<evidence type="ECO:0000256" key="1">
    <source>
        <dbReference type="ARBA" id="ARBA00022729"/>
    </source>
</evidence>
<dbReference type="PANTHER" id="PTHR37397:SF1">
    <property type="entry name" value="LTD DOMAIN-CONTAINING PROTEIN"/>
    <property type="match status" value="1"/>
</dbReference>
<reference evidence="5" key="1">
    <citation type="journal article" date="2019" name="Int. J. Syst. Evol. Microbiol.">
        <title>The Global Catalogue of Microorganisms (GCM) 10K type strain sequencing project: providing services to taxonomists for standard genome sequencing and annotation.</title>
        <authorList>
            <consortium name="The Broad Institute Genomics Platform"/>
            <consortium name="The Broad Institute Genome Sequencing Center for Infectious Disease"/>
            <person name="Wu L."/>
            <person name="Ma J."/>
        </authorList>
    </citation>
    <scope>NUCLEOTIDE SEQUENCE [LARGE SCALE GENOMIC DNA]</scope>
    <source>
        <strain evidence="5">KCTC 42808</strain>
    </source>
</reference>
<evidence type="ECO:0000313" key="5">
    <source>
        <dbReference type="Proteomes" id="UP001597467"/>
    </source>
</evidence>
<dbReference type="InterPro" id="IPR026444">
    <property type="entry name" value="Secre_tail"/>
</dbReference>
<dbReference type="Pfam" id="PF18962">
    <property type="entry name" value="Por_Secre_tail"/>
    <property type="match status" value="1"/>
</dbReference>
<dbReference type="Proteomes" id="UP001597467">
    <property type="component" value="Unassembled WGS sequence"/>
</dbReference>